<feature type="region of interest" description="Disordered" evidence="9">
    <location>
        <begin position="29"/>
        <end position="58"/>
    </location>
</feature>
<dbReference type="PANTHER" id="PTHR10381">
    <property type="entry name" value="ATP-DEPENDENT CLP PROTEASE PROTEOLYTIC SUBUNIT"/>
    <property type="match status" value="1"/>
</dbReference>
<evidence type="ECO:0000256" key="2">
    <source>
        <dbReference type="ARBA" id="ARBA00022670"/>
    </source>
</evidence>
<dbReference type="HAMAP" id="MF_00444">
    <property type="entry name" value="ClpP"/>
    <property type="match status" value="1"/>
</dbReference>
<dbReference type="GO" id="GO:0051117">
    <property type="term" value="F:ATPase binding"/>
    <property type="evidence" value="ECO:0007669"/>
    <property type="project" value="TreeGrafter"/>
</dbReference>
<proteinExistence type="inferred from homology"/>
<dbReference type="GO" id="GO:0004252">
    <property type="term" value="F:serine-type endopeptidase activity"/>
    <property type="evidence" value="ECO:0007669"/>
    <property type="project" value="UniProtKB-EC"/>
</dbReference>
<feature type="active site" evidence="5">
    <location>
        <position position="154"/>
    </location>
</feature>
<dbReference type="PROSITE" id="PS00381">
    <property type="entry name" value="CLP_PROTEASE_SER"/>
    <property type="match status" value="1"/>
</dbReference>
<evidence type="ECO:0000256" key="7">
    <source>
        <dbReference type="RuleBase" id="RU000549"/>
    </source>
</evidence>
<dbReference type="AlphaFoldDB" id="A0A6A5Y0P6"/>
<evidence type="ECO:0000313" key="10">
    <source>
        <dbReference type="EMBL" id="KAF2018501.1"/>
    </source>
</evidence>
<feature type="compositionally biased region" description="Polar residues" evidence="9">
    <location>
        <begin position="35"/>
        <end position="58"/>
    </location>
</feature>
<dbReference type="RefSeq" id="XP_033386840.1">
    <property type="nucleotide sequence ID" value="XM_033527741.1"/>
</dbReference>
<evidence type="ECO:0000313" key="11">
    <source>
        <dbReference type="Proteomes" id="UP000799778"/>
    </source>
</evidence>
<accession>A0A6A5Y0P6</accession>
<name>A0A6A5Y0P6_9PLEO</name>
<protein>
    <recommendedName>
        <fullName evidence="8">ATP-dependent Clp protease proteolytic subunit</fullName>
        <ecNumber evidence="7">3.4.21.92</ecNumber>
    </recommendedName>
</protein>
<evidence type="ECO:0000256" key="5">
    <source>
        <dbReference type="PROSITE-ProRule" id="PRU10085"/>
    </source>
</evidence>
<dbReference type="GO" id="GO:0006515">
    <property type="term" value="P:protein quality control for misfolded or incompletely synthesized proteins"/>
    <property type="evidence" value="ECO:0007669"/>
    <property type="project" value="TreeGrafter"/>
</dbReference>
<keyword evidence="4 7" id="KW-0720">Serine protease</keyword>
<dbReference type="InterPro" id="IPR029045">
    <property type="entry name" value="ClpP/crotonase-like_dom_sf"/>
</dbReference>
<dbReference type="PANTHER" id="PTHR10381:SF11">
    <property type="entry name" value="ATP-DEPENDENT CLP PROTEASE PROTEOLYTIC SUBUNIT, MITOCHONDRIAL"/>
    <property type="match status" value="1"/>
</dbReference>
<feature type="active site" evidence="6">
    <location>
        <position position="179"/>
    </location>
</feature>
<dbReference type="GO" id="GO:0009368">
    <property type="term" value="C:endopeptidase Clp complex"/>
    <property type="evidence" value="ECO:0007669"/>
    <property type="project" value="TreeGrafter"/>
</dbReference>
<reference evidence="10" key="1">
    <citation type="journal article" date="2020" name="Stud. Mycol.">
        <title>101 Dothideomycetes genomes: a test case for predicting lifestyles and emergence of pathogens.</title>
        <authorList>
            <person name="Haridas S."/>
            <person name="Albert R."/>
            <person name="Binder M."/>
            <person name="Bloem J."/>
            <person name="Labutti K."/>
            <person name="Salamov A."/>
            <person name="Andreopoulos B."/>
            <person name="Baker S."/>
            <person name="Barry K."/>
            <person name="Bills G."/>
            <person name="Bluhm B."/>
            <person name="Cannon C."/>
            <person name="Castanera R."/>
            <person name="Culley D."/>
            <person name="Daum C."/>
            <person name="Ezra D."/>
            <person name="Gonzalez J."/>
            <person name="Henrissat B."/>
            <person name="Kuo A."/>
            <person name="Liang C."/>
            <person name="Lipzen A."/>
            <person name="Lutzoni F."/>
            <person name="Magnuson J."/>
            <person name="Mondo S."/>
            <person name="Nolan M."/>
            <person name="Ohm R."/>
            <person name="Pangilinan J."/>
            <person name="Park H.-J."/>
            <person name="Ramirez L."/>
            <person name="Alfaro M."/>
            <person name="Sun H."/>
            <person name="Tritt A."/>
            <person name="Yoshinaga Y."/>
            <person name="Zwiers L.-H."/>
            <person name="Turgeon B."/>
            <person name="Goodwin S."/>
            <person name="Spatafora J."/>
            <person name="Crous P."/>
            <person name="Grigoriev I."/>
        </authorList>
    </citation>
    <scope>NUCLEOTIDE SEQUENCE</scope>
    <source>
        <strain evidence="10">CBS 175.79</strain>
    </source>
</reference>
<dbReference type="CDD" id="cd07017">
    <property type="entry name" value="S14_ClpP_2"/>
    <property type="match status" value="1"/>
</dbReference>
<evidence type="ECO:0000256" key="6">
    <source>
        <dbReference type="PROSITE-ProRule" id="PRU10086"/>
    </source>
</evidence>
<dbReference type="NCBIfam" id="NF009205">
    <property type="entry name" value="PRK12553.1"/>
    <property type="match status" value="1"/>
</dbReference>
<dbReference type="PRINTS" id="PR00127">
    <property type="entry name" value="CLPPROTEASEP"/>
</dbReference>
<evidence type="ECO:0000256" key="9">
    <source>
        <dbReference type="SAM" id="MobiDB-lite"/>
    </source>
</evidence>
<dbReference type="EMBL" id="ML978068">
    <property type="protein sequence ID" value="KAF2018501.1"/>
    <property type="molecule type" value="Genomic_DNA"/>
</dbReference>
<dbReference type="GeneID" id="54285138"/>
<dbReference type="FunFam" id="3.90.226.10:FF:000001">
    <property type="entry name" value="ATP-dependent Clp protease proteolytic subunit"/>
    <property type="match status" value="1"/>
</dbReference>
<dbReference type="InterPro" id="IPR018215">
    <property type="entry name" value="ClpP_Ser_AS"/>
</dbReference>
<dbReference type="GO" id="GO:0004176">
    <property type="term" value="F:ATP-dependent peptidase activity"/>
    <property type="evidence" value="ECO:0007669"/>
    <property type="project" value="InterPro"/>
</dbReference>
<dbReference type="OrthoDB" id="2017408at2759"/>
<dbReference type="Pfam" id="PF00574">
    <property type="entry name" value="CLP_protease"/>
    <property type="match status" value="1"/>
</dbReference>
<evidence type="ECO:0000256" key="8">
    <source>
        <dbReference type="RuleBase" id="RU003567"/>
    </source>
</evidence>
<comment type="similarity">
    <text evidence="1 8">Belongs to the peptidase S14 family.</text>
</comment>
<dbReference type="InterPro" id="IPR033135">
    <property type="entry name" value="ClpP_His_AS"/>
</dbReference>
<evidence type="ECO:0000256" key="4">
    <source>
        <dbReference type="ARBA" id="ARBA00022825"/>
    </source>
</evidence>
<dbReference type="Proteomes" id="UP000799778">
    <property type="component" value="Unassembled WGS sequence"/>
</dbReference>
<evidence type="ECO:0000256" key="1">
    <source>
        <dbReference type="ARBA" id="ARBA00007039"/>
    </source>
</evidence>
<keyword evidence="2 7" id="KW-0645">Protease</keyword>
<dbReference type="NCBIfam" id="NF001368">
    <property type="entry name" value="PRK00277.1"/>
    <property type="match status" value="1"/>
</dbReference>
<evidence type="ECO:0000256" key="3">
    <source>
        <dbReference type="ARBA" id="ARBA00022801"/>
    </source>
</evidence>
<dbReference type="SUPFAM" id="SSF52096">
    <property type="entry name" value="ClpP/crotonase"/>
    <property type="match status" value="1"/>
</dbReference>
<dbReference type="InterPro" id="IPR001907">
    <property type="entry name" value="ClpP"/>
</dbReference>
<dbReference type="Gene3D" id="3.90.226.10">
    <property type="entry name" value="2-enoyl-CoA Hydratase, Chain A, domain 1"/>
    <property type="match status" value="1"/>
</dbReference>
<dbReference type="EC" id="3.4.21.92" evidence="7"/>
<organism evidence="10 11">
    <name type="scientific">Aaosphaeria arxii CBS 175.79</name>
    <dbReference type="NCBI Taxonomy" id="1450172"/>
    <lineage>
        <taxon>Eukaryota</taxon>
        <taxon>Fungi</taxon>
        <taxon>Dikarya</taxon>
        <taxon>Ascomycota</taxon>
        <taxon>Pezizomycotina</taxon>
        <taxon>Dothideomycetes</taxon>
        <taxon>Pleosporomycetidae</taxon>
        <taxon>Pleosporales</taxon>
        <taxon>Pleosporales incertae sedis</taxon>
        <taxon>Aaosphaeria</taxon>
    </lineage>
</organism>
<dbReference type="PROSITE" id="PS00382">
    <property type="entry name" value="CLP_PROTEASE_HIS"/>
    <property type="match status" value="1"/>
</dbReference>
<keyword evidence="11" id="KW-1185">Reference proteome</keyword>
<sequence length="259" mass="28606">MTTILGRATRPCSKTTIWKHSVRTIASIPPFGIQGRSNPASSQNLREQRQSTTPTSWTPMPYVTETIGGGWHTYDIYSRLLKERIICLNGEVDSTSSANIVAQLLFLEADSPEKPISLYINSPGGSVTAGLAIYDTMTYIRSPVHTICMGMAASMGALLLAGGAAGNRFCLPHSSVMIHQPSGGYSGTAADVAIHAKEILRTREKLNKIFQNHITKEKTLDEIERSMERDYYMDAHEALEFGLVDRILERRENEEGEKS</sequence>
<gene>
    <name evidence="10" type="ORF">BU24DRAFT_421484</name>
</gene>
<keyword evidence="3 7" id="KW-0378">Hydrolase</keyword>
<dbReference type="InterPro" id="IPR023562">
    <property type="entry name" value="ClpP/TepA"/>
</dbReference>